<dbReference type="PROSITE" id="PS50930">
    <property type="entry name" value="HTH_LYTTR"/>
    <property type="match status" value="1"/>
</dbReference>
<dbReference type="Pfam" id="PF00072">
    <property type="entry name" value="Response_reg"/>
    <property type="match status" value="1"/>
</dbReference>
<keyword evidence="2" id="KW-0597">Phosphoprotein</keyword>
<keyword evidence="6" id="KW-1185">Reference proteome</keyword>
<dbReference type="PROSITE" id="PS50110">
    <property type="entry name" value="RESPONSE_REGULATORY"/>
    <property type="match status" value="1"/>
</dbReference>
<sequence length="267" mass="29841">MHDVSDTRVRILIVEDEAVLSMDLCDTLEAEGYLVVGTASNGRRALDLFQTNPVDLVLCDIQIKGEWDGIETVGRLVALRPVPVIYLTALADKDTLDRALQTTPAAYLTKPATTAGLRVAIELAVHTFARHVVPAAPPEAEAAAPEPSVVPAKDSLSRETILQLNDHVFIKHNYQFVRLALRDIVLLEADNTYTALTTTERKYALRLTISAVLERLRFPQLVRVHRSYAVNIQHIETFNEHELTVGGQVVPIGRQYKEAFLQHFQFR</sequence>
<feature type="modified residue" description="4-aspartylphosphate" evidence="2">
    <location>
        <position position="60"/>
    </location>
</feature>
<dbReference type="CDD" id="cd17534">
    <property type="entry name" value="REC_DC-like"/>
    <property type="match status" value="1"/>
</dbReference>
<evidence type="ECO:0000313" key="5">
    <source>
        <dbReference type="EMBL" id="GGF04282.1"/>
    </source>
</evidence>
<evidence type="ECO:0000256" key="2">
    <source>
        <dbReference type="PROSITE-ProRule" id="PRU00169"/>
    </source>
</evidence>
<accession>A0ABQ1TXA7</accession>
<keyword evidence="1" id="KW-0238">DNA-binding</keyword>
<dbReference type="PANTHER" id="PTHR48111:SF69">
    <property type="entry name" value="RESPONSE REGULATOR RECEIVER"/>
    <property type="match status" value="1"/>
</dbReference>
<dbReference type="InterPro" id="IPR007492">
    <property type="entry name" value="LytTR_DNA-bd_dom"/>
</dbReference>
<dbReference type="SUPFAM" id="SSF52172">
    <property type="entry name" value="CheY-like"/>
    <property type="match status" value="1"/>
</dbReference>
<dbReference type="InterPro" id="IPR039420">
    <property type="entry name" value="WalR-like"/>
</dbReference>
<dbReference type="SMART" id="SM00850">
    <property type="entry name" value="LytTR"/>
    <property type="match status" value="1"/>
</dbReference>
<evidence type="ECO:0000313" key="6">
    <source>
        <dbReference type="Proteomes" id="UP000632273"/>
    </source>
</evidence>
<dbReference type="EMBL" id="BMHT01000002">
    <property type="protein sequence ID" value="GGF04282.1"/>
    <property type="molecule type" value="Genomic_DNA"/>
</dbReference>
<evidence type="ECO:0000256" key="1">
    <source>
        <dbReference type="ARBA" id="ARBA00023125"/>
    </source>
</evidence>
<gene>
    <name evidence="5" type="ORF">GCM10011383_14200</name>
</gene>
<protein>
    <recommendedName>
        <fullName evidence="7">DNA-binding response regulator</fullName>
    </recommendedName>
</protein>
<dbReference type="Pfam" id="PF04397">
    <property type="entry name" value="LytTR"/>
    <property type="match status" value="1"/>
</dbReference>
<reference evidence="6" key="1">
    <citation type="journal article" date="2019" name="Int. J. Syst. Evol. Microbiol.">
        <title>The Global Catalogue of Microorganisms (GCM) 10K type strain sequencing project: providing services to taxonomists for standard genome sequencing and annotation.</title>
        <authorList>
            <consortium name="The Broad Institute Genomics Platform"/>
            <consortium name="The Broad Institute Genome Sequencing Center for Infectious Disease"/>
            <person name="Wu L."/>
            <person name="Ma J."/>
        </authorList>
    </citation>
    <scope>NUCLEOTIDE SEQUENCE [LARGE SCALE GENOMIC DNA]</scope>
    <source>
        <strain evidence="6">CGMCC 1.15197</strain>
    </source>
</reference>
<dbReference type="InterPro" id="IPR001789">
    <property type="entry name" value="Sig_transdc_resp-reg_receiver"/>
</dbReference>
<proteinExistence type="predicted"/>
<organism evidence="5 6">
    <name type="scientific">Hymenobacter cavernae</name>
    <dbReference type="NCBI Taxonomy" id="2044852"/>
    <lineage>
        <taxon>Bacteria</taxon>
        <taxon>Pseudomonadati</taxon>
        <taxon>Bacteroidota</taxon>
        <taxon>Cytophagia</taxon>
        <taxon>Cytophagales</taxon>
        <taxon>Hymenobacteraceae</taxon>
        <taxon>Hymenobacter</taxon>
    </lineage>
</organism>
<dbReference type="InterPro" id="IPR011006">
    <property type="entry name" value="CheY-like_superfamily"/>
</dbReference>
<feature type="domain" description="Response regulatory" evidence="3">
    <location>
        <begin position="10"/>
        <end position="125"/>
    </location>
</feature>
<dbReference type="SMART" id="SM00448">
    <property type="entry name" value="REC"/>
    <property type="match status" value="1"/>
</dbReference>
<evidence type="ECO:0000259" key="4">
    <source>
        <dbReference type="PROSITE" id="PS50930"/>
    </source>
</evidence>
<name>A0ABQ1TXA7_9BACT</name>
<feature type="domain" description="HTH LytTR-type" evidence="4">
    <location>
        <begin position="175"/>
        <end position="266"/>
    </location>
</feature>
<dbReference type="Gene3D" id="2.40.50.1020">
    <property type="entry name" value="LytTr DNA-binding domain"/>
    <property type="match status" value="1"/>
</dbReference>
<dbReference type="PANTHER" id="PTHR48111">
    <property type="entry name" value="REGULATOR OF RPOS"/>
    <property type="match status" value="1"/>
</dbReference>
<dbReference type="RefSeq" id="WP_188812523.1">
    <property type="nucleotide sequence ID" value="NZ_BMHT01000002.1"/>
</dbReference>
<dbReference type="Proteomes" id="UP000632273">
    <property type="component" value="Unassembled WGS sequence"/>
</dbReference>
<evidence type="ECO:0000259" key="3">
    <source>
        <dbReference type="PROSITE" id="PS50110"/>
    </source>
</evidence>
<evidence type="ECO:0008006" key="7">
    <source>
        <dbReference type="Google" id="ProtNLM"/>
    </source>
</evidence>
<comment type="caution">
    <text evidence="5">The sequence shown here is derived from an EMBL/GenBank/DDBJ whole genome shotgun (WGS) entry which is preliminary data.</text>
</comment>
<dbReference type="Gene3D" id="3.40.50.2300">
    <property type="match status" value="1"/>
</dbReference>